<name>A0A813HJC9_POLGL</name>
<evidence type="ECO:0000256" key="4">
    <source>
        <dbReference type="PROSITE-ProRule" id="PRU00339"/>
    </source>
</evidence>
<dbReference type="GO" id="GO:0051301">
    <property type="term" value="P:cell division"/>
    <property type="evidence" value="ECO:0007669"/>
    <property type="project" value="TreeGrafter"/>
</dbReference>
<keyword evidence="2 4" id="KW-0802">TPR repeat</keyword>
<dbReference type="PANTHER" id="PTHR12558:SF13">
    <property type="entry name" value="CELL DIVISION CYCLE PROTEIN 27 HOMOLOG"/>
    <property type="match status" value="1"/>
</dbReference>
<dbReference type="InterPro" id="IPR019734">
    <property type="entry name" value="TPR_rpt"/>
</dbReference>
<dbReference type="PROSITE" id="PS50005">
    <property type="entry name" value="TPR"/>
    <property type="match status" value="2"/>
</dbReference>
<accession>A0A813HJC9</accession>
<comment type="similarity">
    <text evidence="3">Belongs to the APC3/CDC27 family.</text>
</comment>
<dbReference type="GO" id="GO:0005737">
    <property type="term" value="C:cytoplasm"/>
    <property type="evidence" value="ECO:0007669"/>
    <property type="project" value="TreeGrafter"/>
</dbReference>
<dbReference type="OrthoDB" id="329563at2759"/>
<dbReference type="GO" id="GO:0031145">
    <property type="term" value="P:anaphase-promoting complex-dependent catabolic process"/>
    <property type="evidence" value="ECO:0007669"/>
    <property type="project" value="TreeGrafter"/>
</dbReference>
<feature type="region of interest" description="Disordered" evidence="5">
    <location>
        <begin position="172"/>
        <end position="192"/>
    </location>
</feature>
<feature type="region of interest" description="Disordered" evidence="5">
    <location>
        <begin position="216"/>
        <end position="251"/>
    </location>
</feature>
<dbReference type="Pfam" id="PF14559">
    <property type="entry name" value="TPR_19"/>
    <property type="match status" value="1"/>
</dbReference>
<gene>
    <name evidence="6" type="ORF">PGLA1383_LOCUS53416</name>
    <name evidence="7" type="ORF">PGLA2088_LOCUS2068</name>
</gene>
<comment type="caution">
    <text evidence="6">The sequence shown here is derived from an EMBL/GenBank/DDBJ whole genome shotgun (WGS) entry which is preliminary data.</text>
</comment>
<keyword evidence="1" id="KW-0677">Repeat</keyword>
<evidence type="ECO:0000313" key="8">
    <source>
        <dbReference type="Proteomes" id="UP000654075"/>
    </source>
</evidence>
<dbReference type="Pfam" id="PF07719">
    <property type="entry name" value="TPR_2"/>
    <property type="match status" value="1"/>
</dbReference>
<feature type="compositionally biased region" description="Gly residues" evidence="5">
    <location>
        <begin position="272"/>
        <end position="293"/>
    </location>
</feature>
<evidence type="ECO:0000256" key="5">
    <source>
        <dbReference type="SAM" id="MobiDB-lite"/>
    </source>
</evidence>
<sequence>AVSMYENALNVDPRHYNAWWGLGNIYHRQEEHENAKYHFVKALEINKTNSVLRCYLGMVLDALKNPLMALENFDQASHGEPQNGMAYFQKACVLMSLERFEEALVDLKQVRCLAPKEACVHFQLGKVYMKLQKDRKALFHFNIAMDLNRDSKDYHTIKTHIERLHLRGVREADSTGDGSQQHQVKRLYNSGPRTNGYNDLSGSVVHHTANFNVGGTPSPVGTGTGSLAQQLYGLSPGTRPADAPPQTPAAVRGSTGPYGGTVTSGGLWSAGASGGGGRGGGYPVGGRGGGRGGTPPSWAGTPSAAPLNGPGQFRI</sequence>
<evidence type="ECO:0000256" key="3">
    <source>
        <dbReference type="ARBA" id="ARBA00038210"/>
    </source>
</evidence>
<dbReference type="PANTHER" id="PTHR12558">
    <property type="entry name" value="CELL DIVISION CYCLE 16,23,27"/>
    <property type="match status" value="1"/>
</dbReference>
<dbReference type="InterPro" id="IPR011990">
    <property type="entry name" value="TPR-like_helical_dom_sf"/>
</dbReference>
<feature type="region of interest" description="Disordered" evidence="5">
    <location>
        <begin position="271"/>
        <end position="315"/>
    </location>
</feature>
<protein>
    <recommendedName>
        <fullName evidence="9">UDP-N-acetylglucosamine--peptide N-acetylglucosaminyltransferase SPINDLY</fullName>
    </recommendedName>
</protein>
<dbReference type="SUPFAM" id="SSF48452">
    <property type="entry name" value="TPR-like"/>
    <property type="match status" value="1"/>
</dbReference>
<dbReference type="InterPro" id="IPR013105">
    <property type="entry name" value="TPR_2"/>
</dbReference>
<dbReference type="AlphaFoldDB" id="A0A813HJC9"/>
<proteinExistence type="inferred from homology"/>
<feature type="repeat" description="TPR" evidence="4">
    <location>
        <begin position="118"/>
        <end position="151"/>
    </location>
</feature>
<evidence type="ECO:0008006" key="9">
    <source>
        <dbReference type="Google" id="ProtNLM"/>
    </source>
</evidence>
<reference evidence="6" key="1">
    <citation type="submission" date="2021-02" db="EMBL/GenBank/DDBJ databases">
        <authorList>
            <person name="Dougan E. K."/>
            <person name="Rhodes N."/>
            <person name="Thang M."/>
            <person name="Chan C."/>
        </authorList>
    </citation>
    <scope>NUCLEOTIDE SEQUENCE</scope>
</reference>
<dbReference type="Proteomes" id="UP000654075">
    <property type="component" value="Unassembled WGS sequence"/>
</dbReference>
<keyword evidence="8" id="KW-1185">Reference proteome</keyword>
<dbReference type="SMART" id="SM00028">
    <property type="entry name" value="TPR"/>
    <property type="match status" value="4"/>
</dbReference>
<dbReference type="EMBL" id="CAJNNW010001665">
    <property type="protein sequence ID" value="CAE8640187.1"/>
    <property type="molecule type" value="Genomic_DNA"/>
</dbReference>
<dbReference type="Gene3D" id="1.25.40.10">
    <property type="entry name" value="Tetratricopeptide repeat domain"/>
    <property type="match status" value="1"/>
</dbReference>
<evidence type="ECO:0000256" key="2">
    <source>
        <dbReference type="ARBA" id="ARBA00022803"/>
    </source>
</evidence>
<evidence type="ECO:0000313" key="7">
    <source>
        <dbReference type="EMBL" id="CAE8640187.1"/>
    </source>
</evidence>
<evidence type="ECO:0000313" key="6">
    <source>
        <dbReference type="EMBL" id="CAE8638171.1"/>
    </source>
</evidence>
<dbReference type="GO" id="GO:0016567">
    <property type="term" value="P:protein ubiquitination"/>
    <property type="evidence" value="ECO:0007669"/>
    <property type="project" value="TreeGrafter"/>
</dbReference>
<dbReference type="EMBL" id="CAJNNV010031879">
    <property type="protein sequence ID" value="CAE8638171.1"/>
    <property type="molecule type" value="Genomic_DNA"/>
</dbReference>
<dbReference type="Proteomes" id="UP000626109">
    <property type="component" value="Unassembled WGS sequence"/>
</dbReference>
<dbReference type="GO" id="GO:0007091">
    <property type="term" value="P:metaphase/anaphase transition of mitotic cell cycle"/>
    <property type="evidence" value="ECO:0007669"/>
    <property type="project" value="TreeGrafter"/>
</dbReference>
<evidence type="ECO:0000256" key="1">
    <source>
        <dbReference type="ARBA" id="ARBA00022737"/>
    </source>
</evidence>
<feature type="non-terminal residue" evidence="6">
    <location>
        <position position="315"/>
    </location>
</feature>
<dbReference type="GO" id="GO:0005680">
    <property type="term" value="C:anaphase-promoting complex"/>
    <property type="evidence" value="ECO:0007669"/>
    <property type="project" value="TreeGrafter"/>
</dbReference>
<organism evidence="6 8">
    <name type="scientific">Polarella glacialis</name>
    <name type="common">Dinoflagellate</name>
    <dbReference type="NCBI Taxonomy" id="89957"/>
    <lineage>
        <taxon>Eukaryota</taxon>
        <taxon>Sar</taxon>
        <taxon>Alveolata</taxon>
        <taxon>Dinophyceae</taxon>
        <taxon>Suessiales</taxon>
        <taxon>Suessiaceae</taxon>
        <taxon>Polarella</taxon>
    </lineage>
</organism>
<feature type="repeat" description="TPR" evidence="4">
    <location>
        <begin position="16"/>
        <end position="49"/>
    </location>
</feature>